<organism evidence="1">
    <name type="scientific">marine sediment metagenome</name>
    <dbReference type="NCBI Taxonomy" id="412755"/>
    <lineage>
        <taxon>unclassified sequences</taxon>
        <taxon>metagenomes</taxon>
        <taxon>ecological metagenomes</taxon>
    </lineage>
</organism>
<reference evidence="1" key="1">
    <citation type="journal article" date="2015" name="Nature">
        <title>Complex archaea that bridge the gap between prokaryotes and eukaryotes.</title>
        <authorList>
            <person name="Spang A."/>
            <person name="Saw J.H."/>
            <person name="Jorgensen S.L."/>
            <person name="Zaremba-Niedzwiedzka K."/>
            <person name="Martijn J."/>
            <person name="Lind A.E."/>
            <person name="van Eijk R."/>
            <person name="Schleper C."/>
            <person name="Guy L."/>
            <person name="Ettema T.J."/>
        </authorList>
    </citation>
    <scope>NUCLEOTIDE SEQUENCE</scope>
</reference>
<feature type="non-terminal residue" evidence="1">
    <location>
        <position position="1"/>
    </location>
</feature>
<proteinExistence type="predicted"/>
<sequence>VDSYRALRIPGNIDALEGTKEIGNLTRDLTGSDHHALLMSRLKLP</sequence>
<comment type="caution">
    <text evidence="1">The sequence shown here is derived from an EMBL/GenBank/DDBJ whole genome shotgun (WGS) entry which is preliminary data.</text>
</comment>
<name>A0A0F8XXM9_9ZZZZ</name>
<dbReference type="AlphaFoldDB" id="A0A0F8XXM9"/>
<gene>
    <name evidence="1" type="ORF">LCGC14_2968210</name>
</gene>
<evidence type="ECO:0000313" key="1">
    <source>
        <dbReference type="EMBL" id="KKK66030.1"/>
    </source>
</evidence>
<accession>A0A0F8XXM9</accession>
<protein>
    <submittedName>
        <fullName evidence="1">Uncharacterized protein</fullName>
    </submittedName>
</protein>
<dbReference type="EMBL" id="LAZR01060275">
    <property type="protein sequence ID" value="KKK66030.1"/>
    <property type="molecule type" value="Genomic_DNA"/>
</dbReference>